<feature type="region of interest" description="Disordered" evidence="1">
    <location>
        <begin position="98"/>
        <end position="155"/>
    </location>
</feature>
<dbReference type="EMBL" id="JARAOO010000006">
    <property type="protein sequence ID" value="KAJ7965698.1"/>
    <property type="molecule type" value="Genomic_DNA"/>
</dbReference>
<dbReference type="KEGG" id="qsa:O6P43_015294"/>
<feature type="compositionally biased region" description="Low complexity" evidence="1">
    <location>
        <begin position="103"/>
        <end position="123"/>
    </location>
</feature>
<evidence type="ECO:0000259" key="2">
    <source>
        <dbReference type="Pfam" id="PF05678"/>
    </source>
</evidence>
<comment type="caution">
    <text evidence="3">The sequence shown here is derived from an EMBL/GenBank/DDBJ whole genome shotgun (WGS) entry which is preliminary data.</text>
</comment>
<evidence type="ECO:0000256" key="1">
    <source>
        <dbReference type="SAM" id="MobiDB-lite"/>
    </source>
</evidence>
<keyword evidence="4" id="KW-1185">Reference proteome</keyword>
<dbReference type="PANTHER" id="PTHR33179">
    <property type="entry name" value="VQ MOTIF-CONTAINING PROTEIN"/>
    <property type="match status" value="1"/>
</dbReference>
<protein>
    <submittedName>
        <fullName evidence="3">VQ motif-containing protein</fullName>
    </submittedName>
</protein>
<accession>A0AAD7PRX4</accession>
<reference evidence="3" key="1">
    <citation type="journal article" date="2023" name="Science">
        <title>Elucidation of the pathway for biosynthesis of saponin adjuvants from the soapbark tree.</title>
        <authorList>
            <person name="Reed J."/>
            <person name="Orme A."/>
            <person name="El-Demerdash A."/>
            <person name="Owen C."/>
            <person name="Martin L.B.B."/>
            <person name="Misra R.C."/>
            <person name="Kikuchi S."/>
            <person name="Rejzek M."/>
            <person name="Martin A.C."/>
            <person name="Harkess A."/>
            <person name="Leebens-Mack J."/>
            <person name="Louveau T."/>
            <person name="Stephenson M.J."/>
            <person name="Osbourn A."/>
        </authorList>
    </citation>
    <scope>NUCLEOTIDE SEQUENCE</scope>
    <source>
        <strain evidence="3">S10</strain>
    </source>
</reference>
<feature type="compositionally biased region" description="Low complexity" evidence="1">
    <location>
        <begin position="1"/>
        <end position="14"/>
    </location>
</feature>
<gene>
    <name evidence="3" type="ORF">O6P43_015294</name>
</gene>
<name>A0AAD7PRX4_QUISA</name>
<dbReference type="InterPro" id="IPR008889">
    <property type="entry name" value="VQ"/>
</dbReference>
<dbReference type="AlphaFoldDB" id="A0AAD7PRX4"/>
<feature type="compositionally biased region" description="Basic residues" evidence="1">
    <location>
        <begin position="141"/>
        <end position="150"/>
    </location>
</feature>
<proteinExistence type="predicted"/>
<dbReference type="Proteomes" id="UP001163823">
    <property type="component" value="Chromosome 6"/>
</dbReference>
<feature type="region of interest" description="Disordered" evidence="1">
    <location>
        <begin position="1"/>
        <end position="33"/>
    </location>
</feature>
<dbReference type="PANTHER" id="PTHR33179:SF4">
    <property type="entry name" value="VQ MOTIF-CONTAINING PROTEIN"/>
    <property type="match status" value="1"/>
</dbReference>
<evidence type="ECO:0000313" key="3">
    <source>
        <dbReference type="EMBL" id="KAJ7965698.1"/>
    </source>
</evidence>
<sequence>MESGNSGSGQSSSGDDQEYDSLDLNPHPQHPYQVFGNSLLLSHHQNHQPNTFFDLSPQYLHNVLSQSQSQSLPTSIPNNPMLNLDPVRSHGLRSELINCTDPSRNNQSNFSSSSSLQLDNNNNESIKLVSAPTALQGSARNPKKRTRASRRAPTTVLTTDTSNFRAMVQEFTGIPAPPFSAGGSSYSRRLNLSMGGFFSSRTSAQKVVQPNPLGVFSSSSSTFLQNNMVDAVASTTNIVASVSDNNINYQLQLPPPDHHHHHDLALPNYPIALTTFQPPILPSFGAKSREMGMSNQGHGNGNFMISSEAHDGYREHRQSRDFDGIGGYDHGDPSRRPG</sequence>
<feature type="region of interest" description="Disordered" evidence="1">
    <location>
        <begin position="312"/>
        <end position="338"/>
    </location>
</feature>
<dbReference type="InterPro" id="IPR039609">
    <property type="entry name" value="VQ_15/22"/>
</dbReference>
<feature type="domain" description="VQ" evidence="2">
    <location>
        <begin position="151"/>
        <end position="178"/>
    </location>
</feature>
<organism evidence="3 4">
    <name type="scientific">Quillaja saponaria</name>
    <name type="common">Soap bark tree</name>
    <dbReference type="NCBI Taxonomy" id="32244"/>
    <lineage>
        <taxon>Eukaryota</taxon>
        <taxon>Viridiplantae</taxon>
        <taxon>Streptophyta</taxon>
        <taxon>Embryophyta</taxon>
        <taxon>Tracheophyta</taxon>
        <taxon>Spermatophyta</taxon>
        <taxon>Magnoliopsida</taxon>
        <taxon>eudicotyledons</taxon>
        <taxon>Gunneridae</taxon>
        <taxon>Pentapetalae</taxon>
        <taxon>rosids</taxon>
        <taxon>fabids</taxon>
        <taxon>Fabales</taxon>
        <taxon>Quillajaceae</taxon>
        <taxon>Quillaja</taxon>
    </lineage>
</organism>
<dbReference type="Pfam" id="PF05678">
    <property type="entry name" value="VQ"/>
    <property type="match status" value="1"/>
</dbReference>
<evidence type="ECO:0000313" key="4">
    <source>
        <dbReference type="Proteomes" id="UP001163823"/>
    </source>
</evidence>